<dbReference type="PANTHER" id="PTHR34606">
    <property type="entry name" value="BON DOMAIN-CONTAINING PROTEIN"/>
    <property type="match status" value="1"/>
</dbReference>
<dbReference type="InterPro" id="IPR007055">
    <property type="entry name" value="BON_dom"/>
</dbReference>
<dbReference type="Proteomes" id="UP000739565">
    <property type="component" value="Unassembled WGS sequence"/>
</dbReference>
<organism evidence="3 4">
    <name type="scientific">Zwartia hollandica</name>
    <dbReference type="NCBI Taxonomy" id="324606"/>
    <lineage>
        <taxon>Bacteria</taxon>
        <taxon>Pseudomonadati</taxon>
        <taxon>Pseudomonadota</taxon>
        <taxon>Betaproteobacteria</taxon>
        <taxon>Burkholderiales</taxon>
        <taxon>Alcaligenaceae</taxon>
        <taxon>Zwartia</taxon>
    </lineage>
</organism>
<dbReference type="PANTHER" id="PTHR34606:SF15">
    <property type="entry name" value="BON DOMAIN-CONTAINING PROTEIN"/>
    <property type="match status" value="1"/>
</dbReference>
<keyword evidence="4" id="KW-1185">Reference proteome</keyword>
<sequence length="246" mass="25318">MTNAARYIRPILLCVALGASSSMLQGCIPLLIGGAAATTGLVAVDRRSVAQQTDDKTIELKIGGELRNAFGDSIRPTITVYDGVVLLTGDTIGNDVKAKAGEIARKTKGVKSVSDQITVTKEAASAGVVGNDIWITSKVMATLATTKDIPSRTITVTTDRGIVYLMGLVTQSEGDMAAATTAQIGGVKRVDKLFQIITPAEANRLDTANRLMGGRLGDSAQPAAPVTTPGAGAAPAQGGVQVMPIQ</sequence>
<evidence type="ECO:0000313" key="3">
    <source>
        <dbReference type="EMBL" id="MBZ1349801.1"/>
    </source>
</evidence>
<proteinExistence type="predicted"/>
<dbReference type="EMBL" id="JAHXRI010000006">
    <property type="protein sequence ID" value="MBZ1349801.1"/>
    <property type="molecule type" value="Genomic_DNA"/>
</dbReference>
<protein>
    <submittedName>
        <fullName evidence="3">BON domain-containing protein</fullName>
    </submittedName>
</protein>
<gene>
    <name evidence="3" type="ORF">KZZ10_04010</name>
</gene>
<name>A0A953NAP6_9BURK</name>
<dbReference type="AlphaFoldDB" id="A0A953NAP6"/>
<evidence type="ECO:0000313" key="4">
    <source>
        <dbReference type="Proteomes" id="UP000739565"/>
    </source>
</evidence>
<dbReference type="Pfam" id="PF04972">
    <property type="entry name" value="BON"/>
    <property type="match status" value="2"/>
</dbReference>
<accession>A0A953NAP6</accession>
<feature type="domain" description="BON" evidence="2">
    <location>
        <begin position="131"/>
        <end position="198"/>
    </location>
</feature>
<dbReference type="Gene3D" id="3.30.1340.30">
    <property type="match status" value="1"/>
</dbReference>
<evidence type="ECO:0000259" key="2">
    <source>
        <dbReference type="PROSITE" id="PS50914"/>
    </source>
</evidence>
<evidence type="ECO:0000256" key="1">
    <source>
        <dbReference type="SAM" id="MobiDB-lite"/>
    </source>
</evidence>
<dbReference type="RefSeq" id="WP_259660220.1">
    <property type="nucleotide sequence ID" value="NZ_JAHXRI010000006.1"/>
</dbReference>
<reference evidence="3" key="1">
    <citation type="submission" date="2021-07" db="EMBL/GenBank/DDBJ databases">
        <title>New genus and species of the family Alcaligenaceae.</title>
        <authorList>
            <person name="Hahn M.W."/>
        </authorList>
    </citation>
    <scope>NUCLEOTIDE SEQUENCE</scope>
    <source>
        <strain evidence="3">LF4-65</strain>
    </source>
</reference>
<feature type="domain" description="BON" evidence="2">
    <location>
        <begin position="54"/>
        <end position="121"/>
    </location>
</feature>
<dbReference type="InterPro" id="IPR051686">
    <property type="entry name" value="Lipoprotein_DolP"/>
</dbReference>
<dbReference type="PROSITE" id="PS50914">
    <property type="entry name" value="BON"/>
    <property type="match status" value="2"/>
</dbReference>
<feature type="compositionally biased region" description="Low complexity" evidence="1">
    <location>
        <begin position="220"/>
        <end position="246"/>
    </location>
</feature>
<feature type="region of interest" description="Disordered" evidence="1">
    <location>
        <begin position="217"/>
        <end position="246"/>
    </location>
</feature>
<comment type="caution">
    <text evidence="3">The sequence shown here is derived from an EMBL/GenBank/DDBJ whole genome shotgun (WGS) entry which is preliminary data.</text>
</comment>
<dbReference type="PROSITE" id="PS51257">
    <property type="entry name" value="PROKAR_LIPOPROTEIN"/>
    <property type="match status" value="1"/>
</dbReference>